<reference evidence="1 2" key="1">
    <citation type="submission" date="2019-03" db="EMBL/GenBank/DDBJ databases">
        <title>Deep-cultivation of Planctomycetes and their phenomic and genomic characterization uncovers novel biology.</title>
        <authorList>
            <person name="Wiegand S."/>
            <person name="Jogler M."/>
            <person name="Boedeker C."/>
            <person name="Pinto D."/>
            <person name="Vollmers J."/>
            <person name="Rivas-Marin E."/>
            <person name="Kohn T."/>
            <person name="Peeters S.H."/>
            <person name="Heuer A."/>
            <person name="Rast P."/>
            <person name="Oberbeckmann S."/>
            <person name="Bunk B."/>
            <person name="Jeske O."/>
            <person name="Meyerdierks A."/>
            <person name="Storesund J.E."/>
            <person name="Kallscheuer N."/>
            <person name="Luecker S."/>
            <person name="Lage O.M."/>
            <person name="Pohl T."/>
            <person name="Merkel B.J."/>
            <person name="Hornburger P."/>
            <person name="Mueller R.-W."/>
            <person name="Bruemmer F."/>
            <person name="Labrenz M."/>
            <person name="Spormann A.M."/>
            <person name="Op den Camp H."/>
            <person name="Overmann J."/>
            <person name="Amann R."/>
            <person name="Jetten M.S.M."/>
            <person name="Mascher T."/>
            <person name="Medema M.H."/>
            <person name="Devos D.P."/>
            <person name="Kaster A.-K."/>
            <person name="Ovreas L."/>
            <person name="Rohde M."/>
            <person name="Galperin M.Y."/>
            <person name="Jogler C."/>
        </authorList>
    </citation>
    <scope>NUCLEOTIDE SEQUENCE [LARGE SCALE GENOMIC DNA]</scope>
    <source>
        <strain evidence="1 2">V202</strain>
    </source>
</reference>
<proteinExistence type="predicted"/>
<protein>
    <submittedName>
        <fullName evidence="1">Uncharacterized protein</fullName>
    </submittedName>
</protein>
<evidence type="ECO:0000313" key="2">
    <source>
        <dbReference type="Proteomes" id="UP000318384"/>
    </source>
</evidence>
<keyword evidence="2" id="KW-1185">Reference proteome</keyword>
<dbReference type="EMBL" id="CP037422">
    <property type="protein sequence ID" value="QDU10845.1"/>
    <property type="molecule type" value="Genomic_DNA"/>
</dbReference>
<dbReference type="Proteomes" id="UP000318384">
    <property type="component" value="Chromosome"/>
</dbReference>
<gene>
    <name evidence="1" type="ORF">V202x_42580</name>
</gene>
<sequence>MLPSLWFLFSVPLLIMLNYAGRREMDKRNFCAVLSQMWYKIDFLSRLCCRKACSKGAIQYGSLRTCSQFAGEDLEKTGVFVVWKSSVFAMSTYWKNSPRARDADQLVSKMV</sequence>
<evidence type="ECO:0000313" key="1">
    <source>
        <dbReference type="EMBL" id="QDU10845.1"/>
    </source>
</evidence>
<name>A0A517X016_9PLAN</name>
<accession>A0A517X016</accession>
<organism evidence="1 2">
    <name type="scientific">Gimesia aquarii</name>
    <dbReference type="NCBI Taxonomy" id="2527964"/>
    <lineage>
        <taxon>Bacteria</taxon>
        <taxon>Pseudomonadati</taxon>
        <taxon>Planctomycetota</taxon>
        <taxon>Planctomycetia</taxon>
        <taxon>Planctomycetales</taxon>
        <taxon>Planctomycetaceae</taxon>
        <taxon>Gimesia</taxon>
    </lineage>
</organism>
<dbReference type="AlphaFoldDB" id="A0A517X016"/>